<keyword evidence="3" id="KW-0804">Transcription</keyword>
<dbReference type="AlphaFoldDB" id="A0A165P6R6"/>
<dbReference type="Gene3D" id="1.20.120.530">
    <property type="entry name" value="GntR ligand-binding domain-like"/>
    <property type="match status" value="1"/>
</dbReference>
<sequence>MDAYKYIKEAIIHGKYEPGMRLGEEYLAKELKLSRTPIREAIKQLESEGLVTPLKRGVSVRHFTREDIQQIYDLRTLLEGYAASQAALHRTDEDIEKMKEANSRYEEAIERYKEADLNSIKEIVNFNQQFHEAIISACNNPHIYFHLSKVVVVPLVFRSFYWYDEFELKRSLEVHKTILSAIQNQDSERARVAMTEHIYQGRDQVLAHLEEIKKIHVLKEDTHD</sequence>
<dbReference type="PANTHER" id="PTHR43537">
    <property type="entry name" value="TRANSCRIPTIONAL REGULATOR, GNTR FAMILY"/>
    <property type="match status" value="1"/>
</dbReference>
<dbReference type="InterPro" id="IPR036388">
    <property type="entry name" value="WH-like_DNA-bd_sf"/>
</dbReference>
<proteinExistence type="predicted"/>
<evidence type="ECO:0000256" key="2">
    <source>
        <dbReference type="ARBA" id="ARBA00023125"/>
    </source>
</evidence>
<dbReference type="PRINTS" id="PR00035">
    <property type="entry name" value="HTHGNTR"/>
</dbReference>
<dbReference type="SUPFAM" id="SSF48008">
    <property type="entry name" value="GntR ligand-binding domain-like"/>
    <property type="match status" value="1"/>
</dbReference>
<evidence type="ECO:0000259" key="5">
    <source>
        <dbReference type="PROSITE" id="PS50949"/>
    </source>
</evidence>
<dbReference type="CDD" id="cd07377">
    <property type="entry name" value="WHTH_GntR"/>
    <property type="match status" value="1"/>
</dbReference>
<dbReference type="SMART" id="SM00895">
    <property type="entry name" value="FCD"/>
    <property type="match status" value="1"/>
</dbReference>
<dbReference type="InterPro" id="IPR036390">
    <property type="entry name" value="WH_DNA-bd_sf"/>
</dbReference>
<evidence type="ECO:0000313" key="6">
    <source>
        <dbReference type="EMBL" id="KZE69170.1"/>
    </source>
</evidence>
<evidence type="ECO:0000256" key="1">
    <source>
        <dbReference type="ARBA" id="ARBA00023015"/>
    </source>
</evidence>
<keyword evidence="1" id="KW-0805">Transcription regulation</keyword>
<dbReference type="InterPro" id="IPR000524">
    <property type="entry name" value="Tscrpt_reg_HTH_GntR"/>
</dbReference>
<dbReference type="PANTHER" id="PTHR43537:SF24">
    <property type="entry name" value="GLUCONATE OPERON TRANSCRIPTIONAL REPRESSOR"/>
    <property type="match status" value="1"/>
</dbReference>
<dbReference type="EMBL" id="LRFC01000001">
    <property type="protein sequence ID" value="KZE69170.1"/>
    <property type="molecule type" value="Genomic_DNA"/>
</dbReference>
<keyword evidence="7" id="KW-1185">Reference proteome</keyword>
<keyword evidence="4" id="KW-0175">Coiled coil</keyword>
<comment type="caution">
    <text evidence="6">The sequence shown here is derived from an EMBL/GenBank/DDBJ whole genome shotgun (WGS) entry which is preliminary data.</text>
</comment>
<evidence type="ECO:0000256" key="4">
    <source>
        <dbReference type="SAM" id="Coils"/>
    </source>
</evidence>
<gene>
    <name evidence="6" type="ORF">AWM68_02570</name>
</gene>
<protein>
    <submittedName>
        <fullName evidence="6">Transcriptional regulator</fullName>
    </submittedName>
</protein>
<dbReference type="InterPro" id="IPR011711">
    <property type="entry name" value="GntR_C"/>
</dbReference>
<dbReference type="OrthoDB" id="114741at2"/>
<evidence type="ECO:0000256" key="3">
    <source>
        <dbReference type="ARBA" id="ARBA00023163"/>
    </source>
</evidence>
<dbReference type="SUPFAM" id="SSF46785">
    <property type="entry name" value="Winged helix' DNA-binding domain"/>
    <property type="match status" value="1"/>
</dbReference>
<dbReference type="GO" id="GO:0003700">
    <property type="term" value="F:DNA-binding transcription factor activity"/>
    <property type="evidence" value="ECO:0007669"/>
    <property type="project" value="InterPro"/>
</dbReference>
<keyword evidence="2" id="KW-0238">DNA-binding</keyword>
<feature type="coiled-coil region" evidence="4">
    <location>
        <begin position="88"/>
        <end position="118"/>
    </location>
</feature>
<reference evidence="7" key="1">
    <citation type="submission" date="2016-01" db="EMBL/GenBank/DDBJ databases">
        <title>Draft genome of Chromobacterium sp. F49.</title>
        <authorList>
            <person name="Hong K.W."/>
        </authorList>
    </citation>
    <scope>NUCLEOTIDE SEQUENCE [LARGE SCALE GENOMIC DNA]</scope>
    <source>
        <strain evidence="7">P7IIIA</strain>
    </source>
</reference>
<dbReference type="PROSITE" id="PS50949">
    <property type="entry name" value="HTH_GNTR"/>
    <property type="match status" value="1"/>
</dbReference>
<dbReference type="Pfam" id="PF07729">
    <property type="entry name" value="FCD"/>
    <property type="match status" value="1"/>
</dbReference>
<dbReference type="InterPro" id="IPR008920">
    <property type="entry name" value="TF_FadR/GntR_C"/>
</dbReference>
<dbReference type="SMART" id="SM00345">
    <property type="entry name" value="HTH_GNTR"/>
    <property type="match status" value="1"/>
</dbReference>
<dbReference type="Gene3D" id="1.10.10.10">
    <property type="entry name" value="Winged helix-like DNA-binding domain superfamily/Winged helix DNA-binding domain"/>
    <property type="match status" value="1"/>
</dbReference>
<dbReference type="RefSeq" id="WP_066236520.1">
    <property type="nucleotide sequence ID" value="NZ_LRFC01000001.1"/>
</dbReference>
<feature type="domain" description="HTH gntR-type" evidence="5">
    <location>
        <begin position="1"/>
        <end position="63"/>
    </location>
</feature>
<dbReference type="GO" id="GO:0003677">
    <property type="term" value="F:DNA binding"/>
    <property type="evidence" value="ECO:0007669"/>
    <property type="project" value="UniProtKB-KW"/>
</dbReference>
<name>A0A165P6R6_9BACL</name>
<organism evidence="6 7">
    <name type="scientific">Fictibacillus phosphorivorans</name>
    <dbReference type="NCBI Taxonomy" id="1221500"/>
    <lineage>
        <taxon>Bacteria</taxon>
        <taxon>Bacillati</taxon>
        <taxon>Bacillota</taxon>
        <taxon>Bacilli</taxon>
        <taxon>Bacillales</taxon>
        <taxon>Fictibacillaceae</taxon>
        <taxon>Fictibacillus</taxon>
    </lineage>
</organism>
<dbReference type="Pfam" id="PF00392">
    <property type="entry name" value="GntR"/>
    <property type="match status" value="1"/>
</dbReference>
<dbReference type="Proteomes" id="UP000076567">
    <property type="component" value="Unassembled WGS sequence"/>
</dbReference>
<accession>A0A165P6R6</accession>
<evidence type="ECO:0000313" key="7">
    <source>
        <dbReference type="Proteomes" id="UP000076567"/>
    </source>
</evidence>